<keyword evidence="2" id="KW-1185">Reference proteome</keyword>
<dbReference type="AlphaFoldDB" id="D8UB63"/>
<name>D8UB63_VOLCA</name>
<protein>
    <submittedName>
        <fullName evidence="1">Uncharacterized protein</fullName>
    </submittedName>
</protein>
<evidence type="ECO:0000313" key="1">
    <source>
        <dbReference type="EMBL" id="EFJ43054.1"/>
    </source>
</evidence>
<reference evidence="1 2" key="1">
    <citation type="journal article" date="2010" name="Science">
        <title>Genomic analysis of organismal complexity in the multicellular green alga Volvox carteri.</title>
        <authorList>
            <person name="Prochnik S.E."/>
            <person name="Umen J."/>
            <person name="Nedelcu A.M."/>
            <person name="Hallmann A."/>
            <person name="Miller S.M."/>
            <person name="Nishii I."/>
            <person name="Ferris P."/>
            <person name="Kuo A."/>
            <person name="Mitros T."/>
            <person name="Fritz-Laylin L.K."/>
            <person name="Hellsten U."/>
            <person name="Chapman J."/>
            <person name="Simakov O."/>
            <person name="Rensing S.A."/>
            <person name="Terry A."/>
            <person name="Pangilinan J."/>
            <person name="Kapitonov V."/>
            <person name="Jurka J."/>
            <person name="Salamov A."/>
            <person name="Shapiro H."/>
            <person name="Schmutz J."/>
            <person name="Grimwood J."/>
            <person name="Lindquist E."/>
            <person name="Lucas S."/>
            <person name="Grigoriev I.V."/>
            <person name="Schmitt R."/>
            <person name="Kirk D."/>
            <person name="Rokhsar D.S."/>
        </authorList>
    </citation>
    <scope>NUCLEOTIDE SEQUENCE [LARGE SCALE GENOMIC DNA]</scope>
    <source>
        <strain evidence="2">f. Nagariensis / Eve</strain>
    </source>
</reference>
<gene>
    <name evidence="1" type="ORF">VOLCADRAFT_96831</name>
</gene>
<evidence type="ECO:0000313" key="2">
    <source>
        <dbReference type="Proteomes" id="UP000001058"/>
    </source>
</evidence>
<organism evidence="2">
    <name type="scientific">Volvox carteri f. nagariensis</name>
    <dbReference type="NCBI Taxonomy" id="3068"/>
    <lineage>
        <taxon>Eukaryota</taxon>
        <taxon>Viridiplantae</taxon>
        <taxon>Chlorophyta</taxon>
        <taxon>core chlorophytes</taxon>
        <taxon>Chlorophyceae</taxon>
        <taxon>CS clade</taxon>
        <taxon>Chlamydomonadales</taxon>
        <taxon>Volvocaceae</taxon>
        <taxon>Volvox</taxon>
    </lineage>
</organism>
<dbReference type="Proteomes" id="UP000001058">
    <property type="component" value="Unassembled WGS sequence"/>
</dbReference>
<dbReference type="GeneID" id="9614996"/>
<accession>D8UB63</accession>
<dbReference type="RefSeq" id="XP_002955853.1">
    <property type="nucleotide sequence ID" value="XM_002955807.1"/>
</dbReference>
<proteinExistence type="predicted"/>
<dbReference type="EMBL" id="GL378376">
    <property type="protein sequence ID" value="EFJ43054.1"/>
    <property type="molecule type" value="Genomic_DNA"/>
</dbReference>
<dbReference type="InParanoid" id="D8UB63"/>
<sequence>MDHSLGPHGTDEVYLGEYPPPALLEVYTSCTAALTNFLSEVNFPEEFYSPSIRGYNPNPVASCSGRMAEWRCELPLSPGVVDIVAIVPLVSDLAFVLAPGSGAAVRFWMTYRAKGMPEMVLSTMMCLAPPRHQILLKAGQVLLMSGNTFHKGPFPHNDEPQLYLKFFIGTPRQLGRPFKPRDLSQFFEIKFLTLTC</sequence>
<dbReference type="KEGG" id="vcn:VOLCADRAFT_96831"/>